<organism evidence="3 4">
    <name type="scientific">Frondihabitans australicus</name>
    <dbReference type="NCBI Taxonomy" id="386892"/>
    <lineage>
        <taxon>Bacteria</taxon>
        <taxon>Bacillati</taxon>
        <taxon>Actinomycetota</taxon>
        <taxon>Actinomycetes</taxon>
        <taxon>Micrococcales</taxon>
        <taxon>Microbacteriaceae</taxon>
        <taxon>Frondihabitans</taxon>
    </lineage>
</organism>
<dbReference type="Proteomes" id="UP000280008">
    <property type="component" value="Unassembled WGS sequence"/>
</dbReference>
<evidence type="ECO:0000256" key="1">
    <source>
        <dbReference type="SAM" id="MobiDB-lite"/>
    </source>
</evidence>
<dbReference type="OrthoDB" id="5125407at2"/>
<name>A0A495IJQ3_9MICO</name>
<dbReference type="RefSeq" id="WP_121371184.1">
    <property type="nucleotide sequence ID" value="NZ_RBKS01000001.1"/>
</dbReference>
<feature type="transmembrane region" description="Helical" evidence="2">
    <location>
        <begin position="41"/>
        <end position="62"/>
    </location>
</feature>
<dbReference type="EMBL" id="RBKS01000001">
    <property type="protein sequence ID" value="RKR76193.1"/>
    <property type="molecule type" value="Genomic_DNA"/>
</dbReference>
<evidence type="ECO:0000313" key="3">
    <source>
        <dbReference type="EMBL" id="RKR76193.1"/>
    </source>
</evidence>
<protein>
    <recommendedName>
        <fullName evidence="5">Potassium transporter Trk</fullName>
    </recommendedName>
</protein>
<feature type="region of interest" description="Disordered" evidence="1">
    <location>
        <begin position="1"/>
        <end position="27"/>
    </location>
</feature>
<dbReference type="AlphaFoldDB" id="A0A495IJQ3"/>
<feature type="region of interest" description="Disordered" evidence="1">
    <location>
        <begin position="106"/>
        <end position="129"/>
    </location>
</feature>
<evidence type="ECO:0000313" key="4">
    <source>
        <dbReference type="Proteomes" id="UP000280008"/>
    </source>
</evidence>
<comment type="caution">
    <text evidence="3">The sequence shown here is derived from an EMBL/GenBank/DDBJ whole genome shotgun (WGS) entry which is preliminary data.</text>
</comment>
<keyword evidence="2" id="KW-0472">Membrane</keyword>
<proteinExistence type="predicted"/>
<reference evidence="3 4" key="1">
    <citation type="submission" date="2018-10" db="EMBL/GenBank/DDBJ databases">
        <title>Sequencing the genomes of 1000 actinobacteria strains.</title>
        <authorList>
            <person name="Klenk H.-P."/>
        </authorList>
    </citation>
    <scope>NUCLEOTIDE SEQUENCE [LARGE SCALE GENOMIC DNA]</scope>
    <source>
        <strain evidence="3 4">DSM 17894</strain>
    </source>
</reference>
<sequence>MSNAPQSPAENDTAAPTGQAEPQVERAVDQVRVRRAPKYPVFIFGGIILGIVVTFVAVSVAPGRNDDSTPFLQAFGYFVLYGIAIGAVVGSLVAIVIDAISNRRARRVETERVTVDPAPESDDRPELDR</sequence>
<accession>A0A495IJQ3</accession>
<keyword evidence="4" id="KW-1185">Reference proteome</keyword>
<evidence type="ECO:0008006" key="5">
    <source>
        <dbReference type="Google" id="ProtNLM"/>
    </source>
</evidence>
<gene>
    <name evidence="3" type="ORF">C8E83_3358</name>
</gene>
<feature type="compositionally biased region" description="Polar residues" evidence="1">
    <location>
        <begin position="1"/>
        <end position="16"/>
    </location>
</feature>
<keyword evidence="2" id="KW-1133">Transmembrane helix</keyword>
<evidence type="ECO:0000256" key="2">
    <source>
        <dbReference type="SAM" id="Phobius"/>
    </source>
</evidence>
<keyword evidence="2" id="KW-0812">Transmembrane</keyword>
<feature type="transmembrane region" description="Helical" evidence="2">
    <location>
        <begin position="74"/>
        <end position="97"/>
    </location>
</feature>